<evidence type="ECO:0000313" key="2">
    <source>
        <dbReference type="EMBL" id="HHF58304.1"/>
    </source>
</evidence>
<dbReference type="InterPro" id="IPR022635">
    <property type="entry name" value="DNA_polIII_beta_C"/>
</dbReference>
<dbReference type="Proteomes" id="UP000886014">
    <property type="component" value="Unassembled WGS sequence"/>
</dbReference>
<dbReference type="GO" id="GO:0003887">
    <property type="term" value="F:DNA-directed DNA polymerase activity"/>
    <property type="evidence" value="ECO:0007669"/>
    <property type="project" value="InterPro"/>
</dbReference>
<dbReference type="SUPFAM" id="SSF55979">
    <property type="entry name" value="DNA clamp"/>
    <property type="match status" value="1"/>
</dbReference>
<evidence type="ECO:0000259" key="1">
    <source>
        <dbReference type="Pfam" id="PF02768"/>
    </source>
</evidence>
<comment type="caution">
    <text evidence="2">The sequence shown here is derived from an EMBL/GenBank/DDBJ whole genome shotgun (WGS) entry which is preliminary data.</text>
</comment>
<name>A0A7C5I4S7_UNCW3</name>
<dbReference type="Pfam" id="PF02768">
    <property type="entry name" value="DNA_pol3_beta_3"/>
    <property type="match status" value="1"/>
</dbReference>
<gene>
    <name evidence="2" type="ORF">ENL41_02645</name>
</gene>
<proteinExistence type="predicted"/>
<accession>A0A7C5I4S7</accession>
<dbReference type="GO" id="GO:0006260">
    <property type="term" value="P:DNA replication"/>
    <property type="evidence" value="ECO:0007669"/>
    <property type="project" value="InterPro"/>
</dbReference>
<dbReference type="InterPro" id="IPR046938">
    <property type="entry name" value="DNA_clamp_sf"/>
</dbReference>
<feature type="non-terminal residue" evidence="2">
    <location>
        <position position="1"/>
    </location>
</feature>
<dbReference type="Gene3D" id="3.10.150.10">
    <property type="entry name" value="DNA Polymerase III, subunit A, domain 2"/>
    <property type="match status" value="1"/>
</dbReference>
<dbReference type="AlphaFoldDB" id="A0A7C5I4S7"/>
<dbReference type="GO" id="GO:0008408">
    <property type="term" value="F:3'-5' exonuclease activity"/>
    <property type="evidence" value="ECO:0007669"/>
    <property type="project" value="InterPro"/>
</dbReference>
<sequence length="57" mass="6941">MRIGFNVRFLHEIVRHIDSDEILLHFYDPHQAVMIEPKKTEEMNYNLLYLLMPVKLE</sequence>
<dbReference type="GO" id="GO:0003677">
    <property type="term" value="F:DNA binding"/>
    <property type="evidence" value="ECO:0007669"/>
    <property type="project" value="InterPro"/>
</dbReference>
<dbReference type="GO" id="GO:0009360">
    <property type="term" value="C:DNA polymerase III complex"/>
    <property type="evidence" value="ECO:0007669"/>
    <property type="project" value="InterPro"/>
</dbReference>
<feature type="domain" description="DNA polymerase III beta sliding clamp C-terminal" evidence="1">
    <location>
        <begin position="1"/>
        <end position="49"/>
    </location>
</feature>
<protein>
    <submittedName>
        <fullName evidence="2">DNA polymerase III subunit beta</fullName>
    </submittedName>
</protein>
<organism evidence="2">
    <name type="scientific">candidate division WOR-3 bacterium</name>
    <dbReference type="NCBI Taxonomy" id="2052148"/>
    <lineage>
        <taxon>Bacteria</taxon>
        <taxon>Bacteria division WOR-3</taxon>
    </lineage>
</organism>
<dbReference type="EMBL" id="DRTV01000187">
    <property type="protein sequence ID" value="HHF58304.1"/>
    <property type="molecule type" value="Genomic_DNA"/>
</dbReference>
<reference evidence="2" key="1">
    <citation type="journal article" date="2020" name="mSystems">
        <title>Genome- and Community-Level Interaction Insights into Carbon Utilization and Element Cycling Functions of Hydrothermarchaeota in Hydrothermal Sediment.</title>
        <authorList>
            <person name="Zhou Z."/>
            <person name="Liu Y."/>
            <person name="Xu W."/>
            <person name="Pan J."/>
            <person name="Luo Z.H."/>
            <person name="Li M."/>
        </authorList>
    </citation>
    <scope>NUCLEOTIDE SEQUENCE [LARGE SCALE GENOMIC DNA]</scope>
    <source>
        <strain evidence="2">HyVt-94</strain>
    </source>
</reference>